<dbReference type="PANTHER" id="PTHR10948:SF23">
    <property type="entry name" value="TRANSPOSASE INSI FOR INSERTION SEQUENCE ELEMENT IS30A-RELATED"/>
    <property type="match status" value="1"/>
</dbReference>
<dbReference type="InterPro" id="IPR051917">
    <property type="entry name" value="Transposase-Integrase"/>
</dbReference>
<evidence type="ECO:0000313" key="2">
    <source>
        <dbReference type="EMBL" id="EFX95325.1"/>
    </source>
</evidence>
<dbReference type="InterPro" id="IPR012337">
    <property type="entry name" value="RNaseH-like_sf"/>
</dbReference>
<name>A0ABN0CEU4_STRVE</name>
<evidence type="ECO:0000313" key="3">
    <source>
        <dbReference type="Proteomes" id="UP000003697"/>
    </source>
</evidence>
<dbReference type="PROSITE" id="PS50994">
    <property type="entry name" value="INTEGRASE"/>
    <property type="match status" value="1"/>
</dbReference>
<evidence type="ECO:0000259" key="1">
    <source>
        <dbReference type="PROSITE" id="PS50994"/>
    </source>
</evidence>
<dbReference type="Gene3D" id="3.30.420.10">
    <property type="entry name" value="Ribonuclease H-like superfamily/Ribonuclease H"/>
    <property type="match status" value="1"/>
</dbReference>
<dbReference type="Proteomes" id="UP000003697">
    <property type="component" value="Unassembled WGS sequence"/>
</dbReference>
<organism evidence="2 3">
    <name type="scientific">Streptococcus vestibularis ATCC 49124</name>
    <dbReference type="NCBI Taxonomy" id="889206"/>
    <lineage>
        <taxon>Bacteria</taxon>
        <taxon>Bacillati</taxon>
        <taxon>Bacillota</taxon>
        <taxon>Bacilli</taxon>
        <taxon>Lactobacillales</taxon>
        <taxon>Streptococcaceae</taxon>
        <taxon>Streptococcus</taxon>
    </lineage>
</organism>
<dbReference type="EMBL" id="AEVI01000080">
    <property type="protein sequence ID" value="EFX95325.1"/>
    <property type="molecule type" value="Genomic_DNA"/>
</dbReference>
<accession>A0ABN0CEU4</accession>
<proteinExistence type="predicted"/>
<dbReference type="SUPFAM" id="SSF53098">
    <property type="entry name" value="Ribonuclease H-like"/>
    <property type="match status" value="1"/>
</dbReference>
<protein>
    <recommendedName>
        <fullName evidence="1">Integrase catalytic domain-containing protein</fullName>
    </recommendedName>
</protein>
<dbReference type="InterPro" id="IPR036397">
    <property type="entry name" value="RNaseH_sf"/>
</dbReference>
<keyword evidence="3" id="KW-1185">Reference proteome</keyword>
<gene>
    <name evidence="2" type="ORF">HMPREF9425_1767</name>
</gene>
<dbReference type="InterPro" id="IPR001584">
    <property type="entry name" value="Integrase_cat-core"/>
</dbReference>
<sequence length="107" mass="12792">MRLEYGKTVISYQTIYRSIYRGHFDDNSLSHVKIEVYFPDPHTPWQRGTNENTYGLLREYFPKGSDLTLVDVQAIQLWENKLNNRARKCFNRKTPYEVFYGESIHLI</sequence>
<reference evidence="2 3" key="1">
    <citation type="submission" date="2011-01" db="EMBL/GenBank/DDBJ databases">
        <authorList>
            <person name="Muzny D."/>
            <person name="Qin X."/>
            <person name="Buhay C."/>
            <person name="Dugan-Rocha S."/>
            <person name="Ding Y."/>
            <person name="Chen G."/>
            <person name="Hawes A."/>
            <person name="Holder M."/>
            <person name="Jhangiani S."/>
            <person name="Johnson A."/>
            <person name="Khan Z."/>
            <person name="Li Z."/>
            <person name="Liu W."/>
            <person name="Liu X."/>
            <person name="Perez L."/>
            <person name="Shen H."/>
            <person name="Wang Q."/>
            <person name="Watt J."/>
            <person name="Xi L."/>
            <person name="Xin Y."/>
            <person name="Zhou J."/>
            <person name="Deng J."/>
            <person name="Jiang H."/>
            <person name="Liu Y."/>
            <person name="Qu J."/>
            <person name="Song X.-Z."/>
            <person name="Zhang L."/>
            <person name="Villasana D."/>
            <person name="Johnson A."/>
            <person name="Liu J."/>
            <person name="Liyanage D."/>
            <person name="Lorensuhewa L."/>
            <person name="Robinson T."/>
            <person name="Song A."/>
            <person name="Song B.-B."/>
            <person name="Dinh H."/>
            <person name="Thornton R."/>
            <person name="Coyle M."/>
            <person name="Francisco L."/>
            <person name="Jackson L."/>
            <person name="Javaid M."/>
            <person name="Korchina V."/>
            <person name="Kovar C."/>
            <person name="Mata R."/>
            <person name="Mathew T."/>
            <person name="Ngo R."/>
            <person name="Nguyen L."/>
            <person name="Nguyen N."/>
            <person name="Okwuonu G."/>
            <person name="Ongeri F."/>
            <person name="Pham C."/>
            <person name="Simmons D."/>
            <person name="Wilczek-Boney K."/>
            <person name="Hale W."/>
            <person name="Jakkamsetti A."/>
            <person name="Pham P."/>
            <person name="Ruth R."/>
            <person name="San Lucas F."/>
            <person name="Warren J."/>
            <person name="Zhang J."/>
            <person name="Zhao Z."/>
            <person name="Zhou C."/>
            <person name="Zhu D."/>
            <person name="Lee S."/>
            <person name="Bess C."/>
            <person name="Blankenburg K."/>
            <person name="Forbes L."/>
            <person name="Fu Q."/>
            <person name="Gubbala S."/>
            <person name="Hirani K."/>
            <person name="Jayaseelan J.C."/>
            <person name="Lara F."/>
            <person name="Munidasa M."/>
            <person name="Palculict T."/>
            <person name="Patil S."/>
            <person name="Pu L.-L."/>
            <person name="Saada N."/>
            <person name="Tang L."/>
            <person name="Weissenberger G."/>
            <person name="Zhu Y."/>
            <person name="Hemphill L."/>
            <person name="Shang Y."/>
            <person name="Youmans B."/>
            <person name="Ayvaz T."/>
            <person name="Ross M."/>
            <person name="Santibanez J."/>
            <person name="Aqrawi P."/>
            <person name="Gross S."/>
            <person name="Joshi V."/>
            <person name="Fowler G."/>
            <person name="Nazareth L."/>
            <person name="Reid J."/>
            <person name="Worley K."/>
            <person name="Petrosino J."/>
            <person name="Highlander S."/>
            <person name="Gibbs R."/>
        </authorList>
    </citation>
    <scope>NUCLEOTIDE SEQUENCE [LARGE SCALE GENOMIC DNA]</scope>
    <source>
        <strain evidence="2 3">ATCC 49124</strain>
    </source>
</reference>
<comment type="caution">
    <text evidence="2">The sequence shown here is derived from an EMBL/GenBank/DDBJ whole genome shotgun (WGS) entry which is preliminary data.</text>
</comment>
<feature type="domain" description="Integrase catalytic" evidence="1">
    <location>
        <begin position="1"/>
        <end position="103"/>
    </location>
</feature>
<dbReference type="PANTHER" id="PTHR10948">
    <property type="entry name" value="TRANSPOSASE"/>
    <property type="match status" value="1"/>
</dbReference>